<name>A0A0F9GTJ3_9ZZZZ</name>
<dbReference type="EMBL" id="LAZR01019052">
    <property type="protein sequence ID" value="KKL93961.1"/>
    <property type="molecule type" value="Genomic_DNA"/>
</dbReference>
<sequence length="147" mass="16491">MDLRCGIKAFPKSSTNMAKIPVQNQLSRQDFPEAPDWITKVLYPIQLFMTVVIKALTNKLTLQDNFSLIINQVKFIAGATPASNAIKFLWKLDRQPVELTMHITRTDGVYEVVFPVPSWNLVGDSIEINGIQGLTNGVEYNIVTVVK</sequence>
<gene>
    <name evidence="1" type="ORF">LCGC14_1869460</name>
</gene>
<evidence type="ECO:0000313" key="1">
    <source>
        <dbReference type="EMBL" id="KKL93961.1"/>
    </source>
</evidence>
<protein>
    <submittedName>
        <fullName evidence="1">Uncharacterized protein</fullName>
    </submittedName>
</protein>
<organism evidence="1">
    <name type="scientific">marine sediment metagenome</name>
    <dbReference type="NCBI Taxonomy" id="412755"/>
    <lineage>
        <taxon>unclassified sequences</taxon>
        <taxon>metagenomes</taxon>
        <taxon>ecological metagenomes</taxon>
    </lineage>
</organism>
<reference evidence="1" key="1">
    <citation type="journal article" date="2015" name="Nature">
        <title>Complex archaea that bridge the gap between prokaryotes and eukaryotes.</title>
        <authorList>
            <person name="Spang A."/>
            <person name="Saw J.H."/>
            <person name="Jorgensen S.L."/>
            <person name="Zaremba-Niedzwiedzka K."/>
            <person name="Martijn J."/>
            <person name="Lind A.E."/>
            <person name="van Eijk R."/>
            <person name="Schleper C."/>
            <person name="Guy L."/>
            <person name="Ettema T.J."/>
        </authorList>
    </citation>
    <scope>NUCLEOTIDE SEQUENCE</scope>
</reference>
<accession>A0A0F9GTJ3</accession>
<dbReference type="AlphaFoldDB" id="A0A0F9GTJ3"/>
<comment type="caution">
    <text evidence="1">The sequence shown here is derived from an EMBL/GenBank/DDBJ whole genome shotgun (WGS) entry which is preliminary data.</text>
</comment>
<proteinExistence type="predicted"/>